<gene>
    <name evidence="1" type="ORF">KFL_004180030</name>
</gene>
<proteinExistence type="predicted"/>
<organism evidence="1 2">
    <name type="scientific">Klebsormidium nitens</name>
    <name type="common">Green alga</name>
    <name type="synonym">Ulothrix nitens</name>
    <dbReference type="NCBI Taxonomy" id="105231"/>
    <lineage>
        <taxon>Eukaryota</taxon>
        <taxon>Viridiplantae</taxon>
        <taxon>Streptophyta</taxon>
        <taxon>Klebsormidiophyceae</taxon>
        <taxon>Klebsormidiales</taxon>
        <taxon>Klebsormidiaceae</taxon>
        <taxon>Klebsormidium</taxon>
    </lineage>
</organism>
<dbReference type="AlphaFoldDB" id="A0A1Y1IFQ5"/>
<dbReference type="EMBL" id="DF237367">
    <property type="protein sequence ID" value="GAQ88319.1"/>
    <property type="molecule type" value="Genomic_DNA"/>
</dbReference>
<evidence type="ECO:0000313" key="1">
    <source>
        <dbReference type="EMBL" id="GAQ88319.1"/>
    </source>
</evidence>
<evidence type="ECO:0000313" key="2">
    <source>
        <dbReference type="Proteomes" id="UP000054558"/>
    </source>
</evidence>
<keyword evidence="2" id="KW-1185">Reference proteome</keyword>
<accession>A0A1Y1IFQ5</accession>
<reference evidence="1 2" key="1">
    <citation type="journal article" date="2014" name="Nat. Commun.">
        <title>Klebsormidium flaccidum genome reveals primary factors for plant terrestrial adaptation.</title>
        <authorList>
            <person name="Hori K."/>
            <person name="Maruyama F."/>
            <person name="Fujisawa T."/>
            <person name="Togashi T."/>
            <person name="Yamamoto N."/>
            <person name="Seo M."/>
            <person name="Sato S."/>
            <person name="Yamada T."/>
            <person name="Mori H."/>
            <person name="Tajima N."/>
            <person name="Moriyama T."/>
            <person name="Ikeuchi M."/>
            <person name="Watanabe M."/>
            <person name="Wada H."/>
            <person name="Kobayashi K."/>
            <person name="Saito M."/>
            <person name="Masuda T."/>
            <person name="Sasaki-Sekimoto Y."/>
            <person name="Mashiguchi K."/>
            <person name="Awai K."/>
            <person name="Shimojima M."/>
            <person name="Masuda S."/>
            <person name="Iwai M."/>
            <person name="Nobusawa T."/>
            <person name="Narise T."/>
            <person name="Kondo S."/>
            <person name="Saito H."/>
            <person name="Sato R."/>
            <person name="Murakawa M."/>
            <person name="Ihara Y."/>
            <person name="Oshima-Yamada Y."/>
            <person name="Ohtaka K."/>
            <person name="Satoh M."/>
            <person name="Sonobe K."/>
            <person name="Ishii M."/>
            <person name="Ohtani R."/>
            <person name="Kanamori-Sato M."/>
            <person name="Honoki R."/>
            <person name="Miyazaki D."/>
            <person name="Mochizuki H."/>
            <person name="Umetsu J."/>
            <person name="Higashi K."/>
            <person name="Shibata D."/>
            <person name="Kamiya Y."/>
            <person name="Sato N."/>
            <person name="Nakamura Y."/>
            <person name="Tabata S."/>
            <person name="Ida S."/>
            <person name="Kurokawa K."/>
            <person name="Ohta H."/>
        </authorList>
    </citation>
    <scope>NUCLEOTIDE SEQUENCE [LARGE SCALE GENOMIC DNA]</scope>
    <source>
        <strain evidence="1 2">NIES-2285</strain>
    </source>
</reference>
<protein>
    <submittedName>
        <fullName evidence="1">Uncharacterized protein</fullName>
    </submittedName>
</protein>
<dbReference type="Proteomes" id="UP000054558">
    <property type="component" value="Unassembled WGS sequence"/>
</dbReference>
<name>A0A1Y1IFQ5_KLENI</name>
<sequence>METSEGAPSWRPMKLDEDAHFFDFIAFYKKVEFCDRSIRLEILEECRKIHGSRSDEVSDMEGCQGERE</sequence>